<dbReference type="OrthoDB" id="8420682at2"/>
<evidence type="ECO:0000313" key="1">
    <source>
        <dbReference type="EMBL" id="SOC44666.1"/>
    </source>
</evidence>
<sequence length="104" mass="11658">MSSDQSHTFYTFVVGKHDAGDRWHNDGHDGPFFETEGEAREAILDFFDFRKVEDKVEDGPPPPMQLEKIVTVPVTREALLALLNDGVGAIVQHYETIETIDGGR</sequence>
<name>A0A285UVC2_9HYPH</name>
<dbReference type="RefSeq" id="WP_097141586.1">
    <property type="nucleotide sequence ID" value="NZ_OBQD01000013.1"/>
</dbReference>
<evidence type="ECO:0000313" key="2">
    <source>
        <dbReference type="Proteomes" id="UP000219167"/>
    </source>
</evidence>
<protein>
    <submittedName>
        <fullName evidence="1">Uncharacterized protein</fullName>
    </submittedName>
</protein>
<proteinExistence type="predicted"/>
<dbReference type="AlphaFoldDB" id="A0A285UVC2"/>
<dbReference type="EMBL" id="OBQD01000013">
    <property type="protein sequence ID" value="SOC44666.1"/>
    <property type="molecule type" value="Genomic_DNA"/>
</dbReference>
<gene>
    <name evidence="1" type="ORF">SAMN05892877_11349</name>
</gene>
<keyword evidence="2" id="KW-1185">Reference proteome</keyword>
<organism evidence="1 2">
    <name type="scientific">Rhizobium subbaraonis</name>
    <dbReference type="NCBI Taxonomy" id="908946"/>
    <lineage>
        <taxon>Bacteria</taxon>
        <taxon>Pseudomonadati</taxon>
        <taxon>Pseudomonadota</taxon>
        <taxon>Alphaproteobacteria</taxon>
        <taxon>Hyphomicrobiales</taxon>
        <taxon>Rhizobiaceae</taxon>
        <taxon>Rhizobium/Agrobacterium group</taxon>
        <taxon>Rhizobium</taxon>
    </lineage>
</organism>
<accession>A0A285UVC2</accession>
<dbReference type="Proteomes" id="UP000219167">
    <property type="component" value="Unassembled WGS sequence"/>
</dbReference>
<reference evidence="1 2" key="1">
    <citation type="submission" date="2017-08" db="EMBL/GenBank/DDBJ databases">
        <authorList>
            <person name="de Groot N.N."/>
        </authorList>
    </citation>
    <scope>NUCLEOTIDE SEQUENCE [LARGE SCALE GENOMIC DNA]</scope>
    <source>
        <strain evidence="1 2">JC85</strain>
    </source>
</reference>